<feature type="coiled-coil region" evidence="1">
    <location>
        <begin position="208"/>
        <end position="245"/>
    </location>
</feature>
<evidence type="ECO:0000313" key="3">
    <source>
        <dbReference type="EMBL" id="AAN05383.1"/>
    </source>
</evidence>
<dbReference type="AlphaFoldDB" id="Q8H7Z6"/>
<feature type="compositionally biased region" description="Basic and acidic residues" evidence="2">
    <location>
        <begin position="29"/>
        <end position="40"/>
    </location>
</feature>
<evidence type="ECO:0000256" key="2">
    <source>
        <dbReference type="SAM" id="MobiDB-lite"/>
    </source>
</evidence>
<proteinExistence type="predicted"/>
<sequence>MAKAMEQERREAKSRTSALPGQRRLRRRVQGEDYLPKEDDFALASSPLRGPKKPFRPIKPRGNRAGDRQTAHQGPMSPYIIMYPCKCPFHKGNHVVKEKVARWKESNAGPDMAAEEGAEPSAPVAEDGGGPFASTSAPSQPPSALATSVQVPNAADVAKAAAVARALQTRAEILSTSQLVVPQAAPSQPTAAPTALAAVQAQVSPDPKTQAEADMEAMRQNMTRLQDMLRQIQEQQQAYEAARRTKVTSAPILQY</sequence>
<name>Q8H7Z6_ORYSJ</name>
<feature type="region of interest" description="Disordered" evidence="2">
    <location>
        <begin position="1"/>
        <end position="75"/>
    </location>
</feature>
<reference evidence="4" key="2">
    <citation type="journal article" date="2008" name="Nucleic Acids Res.">
        <title>The rice annotation project database (RAP-DB): 2008 update.</title>
        <authorList>
            <consortium name="The rice annotation project (RAP)"/>
        </authorList>
    </citation>
    <scope>GENOME REANNOTATION</scope>
    <source>
        <strain evidence="4">cv. Nipponbare</strain>
    </source>
</reference>
<feature type="compositionally biased region" description="Basic and acidic residues" evidence="2">
    <location>
        <begin position="1"/>
        <end position="14"/>
    </location>
</feature>
<feature type="compositionally biased region" description="Low complexity" evidence="2">
    <location>
        <begin position="132"/>
        <end position="146"/>
    </location>
</feature>
<evidence type="ECO:0000256" key="1">
    <source>
        <dbReference type="SAM" id="Coils"/>
    </source>
</evidence>
<feature type="compositionally biased region" description="Basic residues" evidence="2">
    <location>
        <begin position="50"/>
        <end position="62"/>
    </location>
</feature>
<organism evidence="3 4">
    <name type="scientific">Oryza sativa subsp. japonica</name>
    <name type="common">Rice</name>
    <dbReference type="NCBI Taxonomy" id="39947"/>
    <lineage>
        <taxon>Eukaryota</taxon>
        <taxon>Viridiplantae</taxon>
        <taxon>Streptophyta</taxon>
        <taxon>Embryophyta</taxon>
        <taxon>Tracheophyta</taxon>
        <taxon>Spermatophyta</taxon>
        <taxon>Magnoliopsida</taxon>
        <taxon>Liliopsida</taxon>
        <taxon>Poales</taxon>
        <taxon>Poaceae</taxon>
        <taxon>BOP clade</taxon>
        <taxon>Oryzoideae</taxon>
        <taxon>Oryzeae</taxon>
        <taxon>Oryzinae</taxon>
        <taxon>Oryza</taxon>
        <taxon>Oryza sativa</taxon>
    </lineage>
</organism>
<dbReference type="Proteomes" id="UP000000763">
    <property type="component" value="Chromosome 10"/>
</dbReference>
<keyword evidence="1" id="KW-0175">Coiled coil</keyword>
<feature type="region of interest" description="Disordered" evidence="2">
    <location>
        <begin position="106"/>
        <end position="146"/>
    </location>
</feature>
<reference evidence="4" key="1">
    <citation type="journal article" date="2005" name="Nature">
        <title>The map-based sequence of the rice genome.</title>
        <authorList>
            <consortium name="International rice genome sequencing project (IRGSP)"/>
            <person name="Matsumoto T."/>
            <person name="Wu J."/>
            <person name="Kanamori H."/>
            <person name="Katayose Y."/>
            <person name="Fujisawa M."/>
            <person name="Namiki N."/>
            <person name="Mizuno H."/>
            <person name="Yamamoto K."/>
            <person name="Antonio B.A."/>
            <person name="Baba T."/>
            <person name="Sakata K."/>
            <person name="Nagamura Y."/>
            <person name="Aoki H."/>
            <person name="Arikawa K."/>
            <person name="Arita K."/>
            <person name="Bito T."/>
            <person name="Chiden Y."/>
            <person name="Fujitsuka N."/>
            <person name="Fukunaka R."/>
            <person name="Hamada M."/>
            <person name="Harada C."/>
            <person name="Hayashi A."/>
            <person name="Hijishita S."/>
            <person name="Honda M."/>
            <person name="Hosokawa S."/>
            <person name="Ichikawa Y."/>
            <person name="Idonuma A."/>
            <person name="Iijima M."/>
            <person name="Ikeda M."/>
            <person name="Ikeno M."/>
            <person name="Ito K."/>
            <person name="Ito S."/>
            <person name="Ito T."/>
            <person name="Ito Y."/>
            <person name="Ito Y."/>
            <person name="Iwabuchi A."/>
            <person name="Kamiya K."/>
            <person name="Karasawa W."/>
            <person name="Kurita K."/>
            <person name="Katagiri S."/>
            <person name="Kikuta A."/>
            <person name="Kobayashi H."/>
            <person name="Kobayashi N."/>
            <person name="Machita K."/>
            <person name="Maehara T."/>
            <person name="Masukawa M."/>
            <person name="Mizubayashi T."/>
            <person name="Mukai Y."/>
            <person name="Nagasaki H."/>
            <person name="Nagata Y."/>
            <person name="Naito S."/>
            <person name="Nakashima M."/>
            <person name="Nakama Y."/>
            <person name="Nakamichi Y."/>
            <person name="Nakamura M."/>
            <person name="Meguro A."/>
            <person name="Negishi M."/>
            <person name="Ohta I."/>
            <person name="Ohta T."/>
            <person name="Okamoto M."/>
            <person name="Ono N."/>
            <person name="Saji S."/>
            <person name="Sakaguchi M."/>
            <person name="Sakai K."/>
            <person name="Shibata M."/>
            <person name="Shimokawa T."/>
            <person name="Song J."/>
            <person name="Takazaki Y."/>
            <person name="Terasawa K."/>
            <person name="Tsugane M."/>
            <person name="Tsuji K."/>
            <person name="Ueda S."/>
            <person name="Waki K."/>
            <person name="Yamagata H."/>
            <person name="Yamamoto M."/>
            <person name="Yamamoto S."/>
            <person name="Yamane H."/>
            <person name="Yoshiki S."/>
            <person name="Yoshihara R."/>
            <person name="Yukawa K."/>
            <person name="Zhong H."/>
            <person name="Yano M."/>
            <person name="Yuan Q."/>
            <person name="Ouyang S."/>
            <person name="Liu J."/>
            <person name="Jones K.M."/>
            <person name="Gansberger K."/>
            <person name="Moffat K."/>
            <person name="Hill J."/>
            <person name="Bera J."/>
            <person name="Fadrosh D."/>
            <person name="Jin S."/>
            <person name="Johri S."/>
            <person name="Kim M."/>
            <person name="Overton L."/>
            <person name="Reardon M."/>
            <person name="Tsitrin T."/>
            <person name="Vuong H."/>
            <person name="Weaver B."/>
            <person name="Ciecko A."/>
            <person name="Tallon L."/>
            <person name="Jackson J."/>
            <person name="Pai G."/>
            <person name="Aken S.V."/>
            <person name="Utterback T."/>
            <person name="Reidmuller S."/>
            <person name="Feldblyum T."/>
            <person name="Hsiao J."/>
            <person name="Zismann V."/>
            <person name="Iobst S."/>
            <person name="de Vazeille A.R."/>
            <person name="Buell C.R."/>
            <person name="Ying K."/>
            <person name="Li Y."/>
            <person name="Lu T."/>
            <person name="Huang Y."/>
            <person name="Zhao Q."/>
            <person name="Feng Q."/>
            <person name="Zhang L."/>
            <person name="Zhu J."/>
            <person name="Weng Q."/>
            <person name="Mu J."/>
            <person name="Lu Y."/>
            <person name="Fan D."/>
            <person name="Liu Y."/>
            <person name="Guan J."/>
            <person name="Zhang Y."/>
            <person name="Yu S."/>
            <person name="Liu X."/>
            <person name="Zhang Y."/>
            <person name="Hong G."/>
            <person name="Han B."/>
            <person name="Choisne N."/>
            <person name="Demange N."/>
            <person name="Orjeda G."/>
            <person name="Samain S."/>
            <person name="Cattolico L."/>
            <person name="Pelletier E."/>
            <person name="Couloux A."/>
            <person name="Segurens B."/>
            <person name="Wincker P."/>
            <person name="D'Hont A."/>
            <person name="Scarpelli C."/>
            <person name="Weissenbach J."/>
            <person name="Salanoubat M."/>
            <person name="Quetier F."/>
            <person name="Yu Y."/>
            <person name="Kim H.R."/>
            <person name="Rambo T."/>
            <person name="Currie J."/>
            <person name="Collura K."/>
            <person name="Luo M."/>
            <person name="Yang T."/>
            <person name="Ammiraju J.S.S."/>
            <person name="Engler F."/>
            <person name="Soderlund C."/>
            <person name="Wing R.A."/>
            <person name="Palmer L.E."/>
            <person name="de la Bastide M."/>
            <person name="Spiegel L."/>
            <person name="Nascimento L."/>
            <person name="Zutavern T."/>
            <person name="O'Shaughnessy A."/>
            <person name="Dike S."/>
            <person name="Dedhia N."/>
            <person name="Preston R."/>
            <person name="Balija V."/>
            <person name="McCombie W.R."/>
            <person name="Chow T."/>
            <person name="Chen H."/>
            <person name="Chung M."/>
            <person name="Chen C."/>
            <person name="Shaw J."/>
            <person name="Wu H."/>
            <person name="Hsiao K."/>
            <person name="Chao Y."/>
            <person name="Chu M."/>
            <person name="Cheng C."/>
            <person name="Hour A."/>
            <person name="Lee P."/>
            <person name="Lin S."/>
            <person name="Lin Y."/>
            <person name="Liou J."/>
            <person name="Liu S."/>
            <person name="Hsing Y."/>
            <person name="Raghuvanshi S."/>
            <person name="Mohanty A."/>
            <person name="Bharti A.K."/>
            <person name="Gaur A."/>
            <person name="Gupta V."/>
            <person name="Kumar D."/>
            <person name="Ravi V."/>
            <person name="Vij S."/>
            <person name="Kapur A."/>
            <person name="Khurana P."/>
            <person name="Khurana P."/>
            <person name="Khurana J.P."/>
            <person name="Tyagi A.K."/>
            <person name="Gaikwad K."/>
            <person name="Singh A."/>
            <person name="Dalal V."/>
            <person name="Srivastava S."/>
            <person name="Dixit A."/>
            <person name="Pal A.K."/>
            <person name="Ghazi I.A."/>
            <person name="Yadav M."/>
            <person name="Pandit A."/>
            <person name="Bhargava A."/>
            <person name="Sureshbabu K."/>
            <person name="Batra K."/>
            <person name="Sharma T.R."/>
            <person name="Mohapatra T."/>
            <person name="Singh N.K."/>
            <person name="Messing J."/>
            <person name="Nelson A.B."/>
            <person name="Fuks G."/>
            <person name="Kavchok S."/>
            <person name="Keizer G."/>
            <person name="Linton E."/>
            <person name="Llaca V."/>
            <person name="Song R."/>
            <person name="Tanyolac B."/>
            <person name="Young S."/>
            <person name="Ho-Il K."/>
            <person name="Hahn J.H."/>
            <person name="Sangsakoo G."/>
            <person name="Vanavichit A."/>
            <person name="de Mattos Luiz.A.T."/>
            <person name="Zimmer P.D."/>
            <person name="Malone G."/>
            <person name="Dellagostin O."/>
            <person name="de Oliveira A.C."/>
            <person name="Bevan M."/>
            <person name="Bancroft I."/>
            <person name="Minx P."/>
            <person name="Cordum H."/>
            <person name="Wilson R."/>
            <person name="Cheng Z."/>
            <person name="Jin W."/>
            <person name="Jiang J."/>
            <person name="Leong S.A."/>
            <person name="Iwama H."/>
            <person name="Gojobori T."/>
            <person name="Itoh T."/>
            <person name="Niimura Y."/>
            <person name="Fujii Y."/>
            <person name="Habara T."/>
            <person name="Sakai H."/>
            <person name="Sato Y."/>
            <person name="Wilson G."/>
            <person name="Kumar K."/>
            <person name="McCouch S."/>
            <person name="Juretic N."/>
            <person name="Hoen D."/>
            <person name="Wright S."/>
            <person name="Bruskiewich R."/>
            <person name="Bureau T."/>
            <person name="Miyao A."/>
            <person name="Hirochika H."/>
            <person name="Nishikawa T."/>
            <person name="Kadowaki K."/>
            <person name="Sugiura M."/>
            <person name="Burr B."/>
            <person name="Sasaki T."/>
        </authorList>
    </citation>
    <scope>NUCLEOTIDE SEQUENCE [LARGE SCALE GENOMIC DNA]</scope>
    <source>
        <strain evidence="4">cv. Nipponbare</strain>
    </source>
</reference>
<accession>Q8H7Z6</accession>
<protein>
    <submittedName>
        <fullName evidence="3">Uncharacterized protein</fullName>
    </submittedName>
</protein>
<evidence type="ECO:0000313" key="4">
    <source>
        <dbReference type="Proteomes" id="UP000000763"/>
    </source>
</evidence>
<dbReference type="EMBL" id="AC105377">
    <property type="protein sequence ID" value="AAN05383.1"/>
    <property type="molecule type" value="Genomic_DNA"/>
</dbReference>
<gene>
    <name evidence="3" type="primary">OSJNBa0034E15.13</name>
</gene>